<dbReference type="KEGG" id="hch:HCH_02032"/>
<evidence type="ECO:0000256" key="3">
    <source>
        <dbReference type="ARBA" id="ARBA00022840"/>
    </source>
</evidence>
<protein>
    <recommendedName>
        <fullName evidence="5">ATP-grasp domain-containing protein</fullName>
    </recommendedName>
</protein>
<dbReference type="HOGENOM" id="CLU_029016_6_0_6"/>
<dbReference type="PANTHER" id="PTHR43585:SF2">
    <property type="entry name" value="ATP-GRASP ENZYME FSQD"/>
    <property type="match status" value="1"/>
</dbReference>
<accession>Q2SKF8</accession>
<dbReference type="Proteomes" id="UP000000238">
    <property type="component" value="Chromosome"/>
</dbReference>
<dbReference type="PROSITE" id="PS50975">
    <property type="entry name" value="ATP_GRASP"/>
    <property type="match status" value="1"/>
</dbReference>
<organism evidence="6 7">
    <name type="scientific">Hahella chejuensis (strain KCTC 2396)</name>
    <dbReference type="NCBI Taxonomy" id="349521"/>
    <lineage>
        <taxon>Bacteria</taxon>
        <taxon>Pseudomonadati</taxon>
        <taxon>Pseudomonadota</taxon>
        <taxon>Gammaproteobacteria</taxon>
        <taxon>Oceanospirillales</taxon>
        <taxon>Hahellaceae</taxon>
        <taxon>Hahella</taxon>
    </lineage>
</organism>
<keyword evidence="3 4" id="KW-0067">ATP-binding</keyword>
<evidence type="ECO:0000313" key="6">
    <source>
        <dbReference type="EMBL" id="ABC28866.1"/>
    </source>
</evidence>
<evidence type="ECO:0000256" key="1">
    <source>
        <dbReference type="ARBA" id="ARBA00022598"/>
    </source>
</evidence>
<dbReference type="EMBL" id="CP000155">
    <property type="protein sequence ID" value="ABC28866.1"/>
    <property type="molecule type" value="Genomic_DNA"/>
</dbReference>
<dbReference type="RefSeq" id="WP_011395937.1">
    <property type="nucleotide sequence ID" value="NC_007645.1"/>
</dbReference>
<dbReference type="PANTHER" id="PTHR43585">
    <property type="entry name" value="FUMIPYRROLE BIOSYNTHESIS PROTEIN C"/>
    <property type="match status" value="1"/>
</dbReference>
<dbReference type="OrthoDB" id="24041at2"/>
<dbReference type="InterPro" id="IPR052032">
    <property type="entry name" value="ATP-dep_AA_Ligase"/>
</dbReference>
<gene>
    <name evidence="6" type="ordered locus">HCH_02032</name>
</gene>
<dbReference type="eggNOG" id="COG0151">
    <property type="taxonomic scope" value="Bacteria"/>
</dbReference>
<evidence type="ECO:0000256" key="4">
    <source>
        <dbReference type="PROSITE-ProRule" id="PRU00409"/>
    </source>
</evidence>
<dbReference type="Gene3D" id="3.40.50.20">
    <property type="match status" value="1"/>
</dbReference>
<dbReference type="Pfam" id="PF13535">
    <property type="entry name" value="ATP-grasp_4"/>
    <property type="match status" value="1"/>
</dbReference>
<dbReference type="GO" id="GO:0005524">
    <property type="term" value="F:ATP binding"/>
    <property type="evidence" value="ECO:0007669"/>
    <property type="project" value="UniProtKB-UniRule"/>
</dbReference>
<dbReference type="Gene3D" id="3.30.1490.20">
    <property type="entry name" value="ATP-grasp fold, A domain"/>
    <property type="match status" value="1"/>
</dbReference>
<dbReference type="InterPro" id="IPR013815">
    <property type="entry name" value="ATP_grasp_subdomain_1"/>
</dbReference>
<dbReference type="InterPro" id="IPR011761">
    <property type="entry name" value="ATP-grasp"/>
</dbReference>
<name>Q2SKF8_HAHCH</name>
<reference evidence="6 7" key="1">
    <citation type="journal article" date="2005" name="Nucleic Acids Res.">
        <title>Genomic blueprint of Hahella chejuensis, a marine microbe producing an algicidal agent.</title>
        <authorList>
            <person name="Jeong H."/>
            <person name="Yim J.H."/>
            <person name="Lee C."/>
            <person name="Choi S.-H."/>
            <person name="Park Y.K."/>
            <person name="Yoon S.H."/>
            <person name="Hur C.-G."/>
            <person name="Kang H.-Y."/>
            <person name="Kim D."/>
            <person name="Lee H.H."/>
            <person name="Park K.H."/>
            <person name="Park S.-H."/>
            <person name="Park H.-S."/>
            <person name="Lee H.K."/>
            <person name="Oh T.K."/>
            <person name="Kim J.F."/>
        </authorList>
    </citation>
    <scope>NUCLEOTIDE SEQUENCE [LARGE SCALE GENOMIC DNA]</scope>
    <source>
        <strain evidence="6 7">KCTC 2396</strain>
    </source>
</reference>
<dbReference type="STRING" id="349521.HCH_02032"/>
<keyword evidence="7" id="KW-1185">Reference proteome</keyword>
<feature type="domain" description="ATP-grasp" evidence="5">
    <location>
        <begin position="113"/>
        <end position="305"/>
    </location>
</feature>
<proteinExistence type="predicted"/>
<evidence type="ECO:0000256" key="2">
    <source>
        <dbReference type="ARBA" id="ARBA00022741"/>
    </source>
</evidence>
<evidence type="ECO:0000259" key="5">
    <source>
        <dbReference type="PROSITE" id="PS50975"/>
    </source>
</evidence>
<dbReference type="GO" id="GO:0016874">
    <property type="term" value="F:ligase activity"/>
    <property type="evidence" value="ECO:0007669"/>
    <property type="project" value="UniProtKB-KW"/>
</dbReference>
<dbReference type="Gene3D" id="3.30.470.20">
    <property type="entry name" value="ATP-grasp fold, B domain"/>
    <property type="match status" value="1"/>
</dbReference>
<keyword evidence="2 4" id="KW-0547">Nucleotide-binding</keyword>
<dbReference type="SUPFAM" id="SSF56059">
    <property type="entry name" value="Glutathione synthetase ATP-binding domain-like"/>
    <property type="match status" value="1"/>
</dbReference>
<keyword evidence="1" id="KW-0436">Ligase</keyword>
<sequence>MKLAILPLPFNLDVAQSILSQAGNCAHEFVFIDMQERIDRIPASWWPQNAKAVACSPSDVDGVIKLVEAEACTQVISTAEAGLTIAAKVRKHFGFAGHSEDVELFSIDKSLMRDTLVEKGLSSVQSFRTTVAELAEALLSVDFPVVVKPVRLGGSICVQLLSSYPEVEGYLERVRNHPYGGDKTELTVESYIGGKEFSVEGQVFDGQVYYYGLTEKRTTDAPYFVETGHTFYTRHPHLETFADYFQQVFEELSMRNCPFHVEFKVDGDKIEIIELHSRFGGDFITDLIYFSTGAEVFADQFNFLADKTVPAPIKTQDRLVSIEFVMAQEGELQAFAFPTQFESCVNVLKQKQDARIGDKIKSSTGFYDRIGWMIFESDSPQSRDEHLKLFTPVVTVG</sequence>
<evidence type="ECO:0000313" key="7">
    <source>
        <dbReference type="Proteomes" id="UP000000238"/>
    </source>
</evidence>
<dbReference type="AlphaFoldDB" id="Q2SKF8"/>
<dbReference type="GO" id="GO:0046872">
    <property type="term" value="F:metal ion binding"/>
    <property type="evidence" value="ECO:0007669"/>
    <property type="project" value="InterPro"/>
</dbReference>